<evidence type="ECO:0000313" key="11">
    <source>
        <dbReference type="EMBL" id="PCI76705.1"/>
    </source>
</evidence>
<name>A0A2A4X3S3_UNCAE</name>
<protein>
    <recommendedName>
        <fullName evidence="3 9">Glucose-1-phosphate thymidylyltransferase</fullName>
        <ecNumber evidence="3 9">2.7.7.24</ecNumber>
    </recommendedName>
</protein>
<evidence type="ECO:0000259" key="10">
    <source>
        <dbReference type="Pfam" id="PF00483"/>
    </source>
</evidence>
<evidence type="ECO:0000256" key="3">
    <source>
        <dbReference type="ARBA" id="ARBA00012461"/>
    </source>
</evidence>
<comment type="similarity">
    <text evidence="2 9">Belongs to the glucose-1-phosphate thymidylyltransferase family.</text>
</comment>
<comment type="cofactor">
    <cofactor evidence="1">
        <name>Mg(2+)</name>
        <dbReference type="ChEBI" id="CHEBI:18420"/>
    </cofactor>
</comment>
<accession>A0A2A4X3S3</accession>
<keyword evidence="4 9" id="KW-0808">Transferase</keyword>
<gene>
    <name evidence="11" type="primary">rfbA</name>
    <name evidence="11" type="ORF">COB21_04045</name>
</gene>
<dbReference type="InterPro" id="IPR005907">
    <property type="entry name" value="G1P_thy_trans_s"/>
</dbReference>
<evidence type="ECO:0000256" key="9">
    <source>
        <dbReference type="RuleBase" id="RU003706"/>
    </source>
</evidence>
<evidence type="ECO:0000256" key="4">
    <source>
        <dbReference type="ARBA" id="ARBA00022679"/>
    </source>
</evidence>
<comment type="catalytic activity">
    <reaction evidence="8 9">
        <text>dTTP + alpha-D-glucose 1-phosphate + H(+) = dTDP-alpha-D-glucose + diphosphate</text>
        <dbReference type="Rhea" id="RHEA:15225"/>
        <dbReference type="ChEBI" id="CHEBI:15378"/>
        <dbReference type="ChEBI" id="CHEBI:33019"/>
        <dbReference type="ChEBI" id="CHEBI:37568"/>
        <dbReference type="ChEBI" id="CHEBI:57477"/>
        <dbReference type="ChEBI" id="CHEBI:58601"/>
        <dbReference type="EC" id="2.7.7.24"/>
    </reaction>
</comment>
<dbReference type="FunFam" id="3.90.550.10:FF:000023">
    <property type="entry name" value="Glucose-1-phosphate thymidylyltransferase"/>
    <property type="match status" value="1"/>
</dbReference>
<dbReference type="InterPro" id="IPR029044">
    <property type="entry name" value="Nucleotide-diphossugar_trans"/>
</dbReference>
<evidence type="ECO:0000256" key="6">
    <source>
        <dbReference type="ARBA" id="ARBA00022723"/>
    </source>
</evidence>
<evidence type="ECO:0000256" key="1">
    <source>
        <dbReference type="ARBA" id="ARBA00001946"/>
    </source>
</evidence>
<keyword evidence="7 9" id="KW-0460">Magnesium</keyword>
<feature type="domain" description="Nucleotidyl transferase" evidence="10">
    <location>
        <begin position="3"/>
        <end position="240"/>
    </location>
</feature>
<dbReference type="GO" id="GO:0008879">
    <property type="term" value="F:glucose-1-phosphate thymidylyltransferase activity"/>
    <property type="evidence" value="ECO:0007669"/>
    <property type="project" value="UniProtKB-EC"/>
</dbReference>
<dbReference type="AlphaFoldDB" id="A0A2A4X3S3"/>
<dbReference type="SUPFAM" id="SSF53448">
    <property type="entry name" value="Nucleotide-diphospho-sugar transferases"/>
    <property type="match status" value="1"/>
</dbReference>
<proteinExistence type="inferred from homology"/>
<dbReference type="EC" id="2.7.7.24" evidence="3 9"/>
<dbReference type="GO" id="GO:0046872">
    <property type="term" value="F:metal ion binding"/>
    <property type="evidence" value="ECO:0007669"/>
    <property type="project" value="UniProtKB-KW"/>
</dbReference>
<dbReference type="Proteomes" id="UP000218775">
    <property type="component" value="Unassembled WGS sequence"/>
</dbReference>
<evidence type="ECO:0000256" key="5">
    <source>
        <dbReference type="ARBA" id="ARBA00022695"/>
    </source>
</evidence>
<dbReference type="NCBIfam" id="TIGR01207">
    <property type="entry name" value="rmlA"/>
    <property type="match status" value="1"/>
</dbReference>
<keyword evidence="5 9" id="KW-0548">Nucleotidyltransferase</keyword>
<reference evidence="12" key="1">
    <citation type="submission" date="2017-08" db="EMBL/GenBank/DDBJ databases">
        <title>A dynamic microbial community with high functional redundancy inhabits the cold, oxic subseafloor aquifer.</title>
        <authorList>
            <person name="Tully B.J."/>
            <person name="Wheat C.G."/>
            <person name="Glazer B.T."/>
            <person name="Huber J.A."/>
        </authorList>
    </citation>
    <scope>NUCLEOTIDE SEQUENCE [LARGE SCALE GENOMIC DNA]</scope>
</reference>
<evidence type="ECO:0000256" key="8">
    <source>
        <dbReference type="ARBA" id="ARBA00049336"/>
    </source>
</evidence>
<dbReference type="InterPro" id="IPR005835">
    <property type="entry name" value="NTP_transferase_dom"/>
</dbReference>
<comment type="function">
    <text evidence="9">Catalyzes the formation of dTDP-glucose, from dTTP and glucose 1-phosphate, as well as its pyrophosphorolysis.</text>
</comment>
<evidence type="ECO:0000256" key="7">
    <source>
        <dbReference type="ARBA" id="ARBA00022842"/>
    </source>
</evidence>
<dbReference type="EMBL" id="NVUK01000025">
    <property type="protein sequence ID" value="PCI76705.1"/>
    <property type="molecule type" value="Genomic_DNA"/>
</dbReference>
<evidence type="ECO:0000313" key="12">
    <source>
        <dbReference type="Proteomes" id="UP000218775"/>
    </source>
</evidence>
<dbReference type="Pfam" id="PF00483">
    <property type="entry name" value="NTP_transferase"/>
    <property type="match status" value="1"/>
</dbReference>
<evidence type="ECO:0000256" key="2">
    <source>
        <dbReference type="ARBA" id="ARBA00010480"/>
    </source>
</evidence>
<sequence length="291" mass="32615">MRGIVLAGGLGTRLRPLTWVMSKQLLPIYDKPMIYYPLATLMQAGIREVLFISTAEDLPRIEQLLGDGSRWGMQLSYAVQHNPKGIADAFIIGEDFIQNEGVTLILGDNLFYDKSLEVSLSLATNKEQGATIFGYRVEDPSRFGVFDLDSRGNIVDIIEKPIHPPSNYAVTGLYCYDKSVVEKAKSLSLSGRGELEITDINKLYLQEGSLDVSFLDSKEAFWMDAGTVNSLYKASHFVEKQEKLLGHKLGCIEEIAFLKNYISLSQLEAIALSYGNNEYGKYLLYRIEQMV</sequence>
<organism evidence="11 12">
    <name type="scientific">Aerophobetes bacterium</name>
    <dbReference type="NCBI Taxonomy" id="2030807"/>
    <lineage>
        <taxon>Bacteria</taxon>
        <taxon>Candidatus Aerophobota</taxon>
    </lineage>
</organism>
<dbReference type="PANTHER" id="PTHR43532">
    <property type="entry name" value="GLUCOSE-1-PHOSPHATE THYMIDYLYLTRANSFERASE"/>
    <property type="match status" value="1"/>
</dbReference>
<dbReference type="PANTHER" id="PTHR43532:SF1">
    <property type="entry name" value="GLUCOSE-1-PHOSPHATE THYMIDYLYLTRANSFERASE 1"/>
    <property type="match status" value="1"/>
</dbReference>
<dbReference type="Gene3D" id="3.90.550.10">
    <property type="entry name" value="Spore Coat Polysaccharide Biosynthesis Protein SpsA, Chain A"/>
    <property type="match status" value="1"/>
</dbReference>
<keyword evidence="6 9" id="KW-0479">Metal-binding</keyword>
<comment type="caution">
    <text evidence="11">The sequence shown here is derived from an EMBL/GenBank/DDBJ whole genome shotgun (WGS) entry which is preliminary data.</text>
</comment>